<feature type="transmembrane region" description="Helical" evidence="5">
    <location>
        <begin position="97"/>
        <end position="116"/>
    </location>
</feature>
<dbReference type="GeneID" id="105440239"/>
<dbReference type="InterPro" id="IPR019185">
    <property type="entry name" value="Integral_membrane_SYS1-rel"/>
</dbReference>
<keyword evidence="7" id="KW-1185">Reference proteome</keyword>
<dbReference type="GO" id="GO:0016020">
    <property type="term" value="C:membrane"/>
    <property type="evidence" value="ECO:0007669"/>
    <property type="project" value="UniProtKB-SubCell"/>
</dbReference>
<dbReference type="KEGG" id="spu:105440239"/>
<evidence type="ECO:0000313" key="6">
    <source>
        <dbReference type="EnsemblMetazoa" id="XP_030838691"/>
    </source>
</evidence>
<organism evidence="6 7">
    <name type="scientific">Strongylocentrotus purpuratus</name>
    <name type="common">Purple sea urchin</name>
    <dbReference type="NCBI Taxonomy" id="7668"/>
    <lineage>
        <taxon>Eukaryota</taxon>
        <taxon>Metazoa</taxon>
        <taxon>Echinodermata</taxon>
        <taxon>Eleutherozoa</taxon>
        <taxon>Echinozoa</taxon>
        <taxon>Echinoidea</taxon>
        <taxon>Euechinoidea</taxon>
        <taxon>Echinacea</taxon>
        <taxon>Camarodonta</taxon>
        <taxon>Echinidea</taxon>
        <taxon>Strongylocentrotidae</taxon>
        <taxon>Strongylocentrotus</taxon>
    </lineage>
</organism>
<reference evidence="6" key="2">
    <citation type="submission" date="2021-01" db="UniProtKB">
        <authorList>
            <consortium name="EnsemblMetazoa"/>
        </authorList>
    </citation>
    <scope>IDENTIFICATION</scope>
</reference>
<dbReference type="CTD" id="253582"/>
<keyword evidence="3 5" id="KW-1133">Transmembrane helix</keyword>
<name>A0A7M7NPL4_STRPU</name>
<sequence>MVSVSSIGKEILLKLLGTIFSFYAVYYIVASLLNGILRLDSFDGTIPFHYQSFDQIFANSTKWSDPVFLGDFISLEGTYITIPFVFYIFLRSRLWDYTITITAVHCILVCLVNLAFPLVWEWWVWIVISLLLSIGISELTSALIRKKKTGSFRPLPREEDKAS</sequence>
<comment type="subcellular location">
    <subcellularLocation>
        <location evidence="1">Membrane</location>
        <topology evidence="1">Multi-pass membrane protein</topology>
    </subcellularLocation>
</comment>
<dbReference type="Pfam" id="PF09801">
    <property type="entry name" value="SYS1"/>
    <property type="match status" value="1"/>
</dbReference>
<dbReference type="RefSeq" id="XP_030838691.1">
    <property type="nucleotide sequence ID" value="XM_030982831.1"/>
</dbReference>
<keyword evidence="2 5" id="KW-0812">Transmembrane</keyword>
<dbReference type="Proteomes" id="UP000007110">
    <property type="component" value="Unassembled WGS sequence"/>
</dbReference>
<feature type="transmembrane region" description="Helical" evidence="5">
    <location>
        <begin position="72"/>
        <end position="90"/>
    </location>
</feature>
<dbReference type="OMA" id="ISCAVMQ"/>
<keyword evidence="4 5" id="KW-0472">Membrane</keyword>
<dbReference type="FunCoup" id="A0A7M7NPL4">
    <property type="interactions" value="18"/>
</dbReference>
<protein>
    <recommendedName>
        <fullName evidence="8">Protein SYS1 homolog</fullName>
    </recommendedName>
</protein>
<evidence type="ECO:0000313" key="7">
    <source>
        <dbReference type="Proteomes" id="UP000007110"/>
    </source>
</evidence>
<evidence type="ECO:0000256" key="3">
    <source>
        <dbReference type="ARBA" id="ARBA00022989"/>
    </source>
</evidence>
<evidence type="ECO:0000256" key="5">
    <source>
        <dbReference type="SAM" id="Phobius"/>
    </source>
</evidence>
<evidence type="ECO:0000256" key="2">
    <source>
        <dbReference type="ARBA" id="ARBA00022692"/>
    </source>
</evidence>
<dbReference type="EnsemblMetazoa" id="XM_030982831">
    <property type="protein sequence ID" value="XP_030838691"/>
    <property type="gene ID" value="LOC105440239"/>
</dbReference>
<feature type="transmembrane region" description="Helical" evidence="5">
    <location>
        <begin position="12"/>
        <end position="33"/>
    </location>
</feature>
<dbReference type="AlphaFoldDB" id="A0A7M7NPL4"/>
<accession>A0A7M7NPL4</accession>
<evidence type="ECO:0000256" key="1">
    <source>
        <dbReference type="ARBA" id="ARBA00004141"/>
    </source>
</evidence>
<evidence type="ECO:0008006" key="8">
    <source>
        <dbReference type="Google" id="ProtNLM"/>
    </source>
</evidence>
<dbReference type="InParanoid" id="A0A7M7NPL4"/>
<dbReference type="OrthoDB" id="542931at2759"/>
<feature type="transmembrane region" description="Helical" evidence="5">
    <location>
        <begin position="122"/>
        <end position="144"/>
    </location>
</feature>
<proteinExistence type="predicted"/>
<reference evidence="7" key="1">
    <citation type="submission" date="2015-02" db="EMBL/GenBank/DDBJ databases">
        <title>Genome sequencing for Strongylocentrotus purpuratus.</title>
        <authorList>
            <person name="Murali S."/>
            <person name="Liu Y."/>
            <person name="Vee V."/>
            <person name="English A."/>
            <person name="Wang M."/>
            <person name="Skinner E."/>
            <person name="Han Y."/>
            <person name="Muzny D.M."/>
            <person name="Worley K.C."/>
            <person name="Gibbs R.A."/>
        </authorList>
    </citation>
    <scope>NUCLEOTIDE SEQUENCE</scope>
</reference>
<evidence type="ECO:0000256" key="4">
    <source>
        <dbReference type="ARBA" id="ARBA00023136"/>
    </source>
</evidence>